<keyword evidence="3" id="KW-0050">Antiport</keyword>
<feature type="transmembrane region" description="Helical" evidence="9">
    <location>
        <begin position="6"/>
        <end position="25"/>
    </location>
</feature>
<evidence type="ECO:0000256" key="3">
    <source>
        <dbReference type="ARBA" id="ARBA00022449"/>
    </source>
</evidence>
<keyword evidence="7" id="KW-0406">Ion transport</keyword>
<evidence type="ECO:0000313" key="12">
    <source>
        <dbReference type="Proteomes" id="UP001300871"/>
    </source>
</evidence>
<dbReference type="AlphaFoldDB" id="A0AAW6AZZ8"/>
<evidence type="ECO:0000256" key="6">
    <source>
        <dbReference type="ARBA" id="ARBA00022989"/>
    </source>
</evidence>
<dbReference type="GO" id="GO:0008324">
    <property type="term" value="F:monoatomic cation transmembrane transporter activity"/>
    <property type="evidence" value="ECO:0007669"/>
    <property type="project" value="InterPro"/>
</dbReference>
<proteinExistence type="predicted"/>
<keyword evidence="6 9" id="KW-1133">Transmembrane helix</keyword>
<organism evidence="11 12">
    <name type="scientific">Clostridium symbiosum</name>
    <name type="common">Bacteroides symbiosus</name>
    <dbReference type="NCBI Taxonomy" id="1512"/>
    <lineage>
        <taxon>Bacteria</taxon>
        <taxon>Bacillati</taxon>
        <taxon>Bacillota</taxon>
        <taxon>Clostridia</taxon>
        <taxon>Lachnospirales</taxon>
        <taxon>Lachnospiraceae</taxon>
        <taxon>Otoolea</taxon>
    </lineage>
</organism>
<dbReference type="SUPFAM" id="SSF116726">
    <property type="entry name" value="TrkA C-terminal domain-like"/>
    <property type="match status" value="2"/>
</dbReference>
<feature type="transmembrane region" description="Helical" evidence="9">
    <location>
        <begin position="265"/>
        <end position="289"/>
    </location>
</feature>
<feature type="transmembrane region" description="Helical" evidence="9">
    <location>
        <begin position="332"/>
        <end position="352"/>
    </location>
</feature>
<dbReference type="InterPro" id="IPR038770">
    <property type="entry name" value="Na+/solute_symporter_sf"/>
</dbReference>
<dbReference type="PANTHER" id="PTHR32507">
    <property type="entry name" value="NA(+)/H(+) ANTIPORTER 1"/>
    <property type="match status" value="1"/>
</dbReference>
<evidence type="ECO:0000259" key="10">
    <source>
        <dbReference type="PROSITE" id="PS51202"/>
    </source>
</evidence>
<evidence type="ECO:0000256" key="1">
    <source>
        <dbReference type="ARBA" id="ARBA00004651"/>
    </source>
</evidence>
<sequence>MTLTLSLFITSIVIFICILSSKISGRIGVPTLFVFIVLGMLFGSDGVIKIAFDNYEIAEQICSVALIFIMFYGGFGTRWSEARPVAGKSVLLSSVGVVLTAVLTGLFCYFVLNMDFLEGMLIGSVLGSTDAASVFSILRSRKLNLKYGSASMLELESGSNDPFSYMMTIIVLTAMSGTMGVGQIAGMLASQLLFGLLVGAGVAFAASRFLNRYQFYGEGFDTIFIFAVAIISYAFSSLIGGNGYLSTYLTGIILGNQTLKNQKTLVSFFDAFTGLMQILIFFLLGLLAFPSQMPSILLPALAIALFLTFVARPAAVGLLLAPFKTPFRQYLVVSWAGLRGAASIVFAIMAAVSDSYTKNDVFHIVFCVVLFSIILQGSLLPVLAKKCEMIDENADVMKTFTDYTENTQIQFIQLPIGKEHPWVNREIREIRLHPGTLIAVIKRGERVVVPKGNTEILPGDTVILGAEGFSDNREILLKEIRITPEHRWCNKKIREAKFYKNTIIVMVKRGDQVIIPSGDTMILDQDLVVVYSQKLPPEAVLS</sequence>
<feature type="domain" description="RCK C-terminal" evidence="10">
    <location>
        <begin position="399"/>
        <end position="463"/>
    </location>
</feature>
<comment type="caution">
    <text evidence="11">The sequence shown here is derived from an EMBL/GenBank/DDBJ whole genome shotgun (WGS) entry which is preliminary data.</text>
</comment>
<feature type="transmembrane region" description="Helical" evidence="9">
    <location>
        <begin position="223"/>
        <end position="245"/>
    </location>
</feature>
<evidence type="ECO:0000313" key="11">
    <source>
        <dbReference type="EMBL" id="MDB2001278.1"/>
    </source>
</evidence>
<evidence type="ECO:0000256" key="8">
    <source>
        <dbReference type="ARBA" id="ARBA00023136"/>
    </source>
</evidence>
<feature type="transmembrane region" description="Helical" evidence="9">
    <location>
        <begin position="364"/>
        <end position="384"/>
    </location>
</feature>
<dbReference type="Gene3D" id="1.20.1530.20">
    <property type="match status" value="1"/>
</dbReference>
<gene>
    <name evidence="11" type="ORF">PM006_13800</name>
</gene>
<name>A0AAW6AZZ8_CLOSY</name>
<dbReference type="NCBIfam" id="NF003715">
    <property type="entry name" value="PRK05326.1-2"/>
    <property type="match status" value="1"/>
</dbReference>
<feature type="transmembrane region" description="Helical" evidence="9">
    <location>
        <begin position="57"/>
        <end position="77"/>
    </location>
</feature>
<feature type="domain" description="RCK C-terminal" evidence="10">
    <location>
        <begin position="464"/>
        <end position="542"/>
    </location>
</feature>
<evidence type="ECO:0000256" key="9">
    <source>
        <dbReference type="SAM" id="Phobius"/>
    </source>
</evidence>
<dbReference type="NCBIfam" id="NF003716">
    <property type="entry name" value="PRK05326.1-3"/>
    <property type="match status" value="1"/>
</dbReference>
<dbReference type="GO" id="GO:1902600">
    <property type="term" value="P:proton transmembrane transport"/>
    <property type="evidence" value="ECO:0007669"/>
    <property type="project" value="InterPro"/>
</dbReference>
<reference evidence="11" key="1">
    <citation type="submission" date="2023-01" db="EMBL/GenBank/DDBJ databases">
        <title>Human gut microbiome strain richness.</title>
        <authorList>
            <person name="Chen-Liaw A."/>
        </authorList>
    </citation>
    <scope>NUCLEOTIDE SEQUENCE</scope>
    <source>
        <strain evidence="11">B1_m1001713B170214d0_201011</strain>
    </source>
</reference>
<feature type="transmembrane region" description="Helical" evidence="9">
    <location>
        <begin position="163"/>
        <end position="186"/>
    </location>
</feature>
<keyword evidence="5 9" id="KW-0812">Transmembrane</keyword>
<dbReference type="Pfam" id="PF00999">
    <property type="entry name" value="Na_H_Exchanger"/>
    <property type="match status" value="1"/>
</dbReference>
<dbReference type="GO" id="GO:0006813">
    <property type="term" value="P:potassium ion transport"/>
    <property type="evidence" value="ECO:0007669"/>
    <property type="project" value="InterPro"/>
</dbReference>
<feature type="transmembrane region" description="Helical" evidence="9">
    <location>
        <begin position="192"/>
        <end position="211"/>
    </location>
</feature>
<dbReference type="Gene3D" id="3.30.70.1450">
    <property type="entry name" value="Regulator of K+ conductance, C-terminal domain"/>
    <property type="match status" value="2"/>
</dbReference>
<protein>
    <submittedName>
        <fullName evidence="11">Potassium/proton antiporter</fullName>
    </submittedName>
</protein>
<dbReference type="Pfam" id="PF02080">
    <property type="entry name" value="TrkA_C"/>
    <property type="match status" value="2"/>
</dbReference>
<dbReference type="EMBL" id="JAQLGM010000035">
    <property type="protein sequence ID" value="MDB2001278.1"/>
    <property type="molecule type" value="Genomic_DNA"/>
</dbReference>
<dbReference type="GO" id="GO:0005886">
    <property type="term" value="C:plasma membrane"/>
    <property type="evidence" value="ECO:0007669"/>
    <property type="project" value="UniProtKB-SubCell"/>
</dbReference>
<keyword evidence="8 9" id="KW-0472">Membrane</keyword>
<dbReference type="PROSITE" id="PS51202">
    <property type="entry name" value="RCK_C"/>
    <property type="match status" value="2"/>
</dbReference>
<dbReference type="InterPro" id="IPR036721">
    <property type="entry name" value="RCK_C_sf"/>
</dbReference>
<dbReference type="Proteomes" id="UP001300871">
    <property type="component" value="Unassembled WGS sequence"/>
</dbReference>
<comment type="subcellular location">
    <subcellularLocation>
        <location evidence="1">Cell membrane</location>
        <topology evidence="1">Multi-pass membrane protein</topology>
    </subcellularLocation>
</comment>
<evidence type="ECO:0000256" key="5">
    <source>
        <dbReference type="ARBA" id="ARBA00022692"/>
    </source>
</evidence>
<accession>A0AAW6AZZ8</accession>
<keyword evidence="4" id="KW-1003">Cell membrane</keyword>
<evidence type="ECO:0000256" key="7">
    <source>
        <dbReference type="ARBA" id="ARBA00023065"/>
    </source>
</evidence>
<keyword evidence="2" id="KW-0813">Transport</keyword>
<dbReference type="InterPro" id="IPR006037">
    <property type="entry name" value="RCK_C"/>
</dbReference>
<dbReference type="GO" id="GO:0015297">
    <property type="term" value="F:antiporter activity"/>
    <property type="evidence" value="ECO:0007669"/>
    <property type="project" value="UniProtKB-KW"/>
</dbReference>
<dbReference type="PANTHER" id="PTHR32507:SF7">
    <property type="entry name" value="K(+)_H(+) ANTIPORTER NHAP2"/>
    <property type="match status" value="1"/>
</dbReference>
<feature type="transmembrane region" description="Helical" evidence="9">
    <location>
        <begin position="296"/>
        <end position="320"/>
    </location>
</feature>
<evidence type="ECO:0000256" key="4">
    <source>
        <dbReference type="ARBA" id="ARBA00022475"/>
    </source>
</evidence>
<evidence type="ECO:0000256" key="2">
    <source>
        <dbReference type="ARBA" id="ARBA00022448"/>
    </source>
</evidence>
<dbReference type="InterPro" id="IPR006153">
    <property type="entry name" value="Cation/H_exchanger_TM"/>
</dbReference>
<feature type="transmembrane region" description="Helical" evidence="9">
    <location>
        <begin position="89"/>
        <end position="112"/>
    </location>
</feature>